<organism evidence="8 9">
    <name type="scientific">Undibacterium piscinae</name>
    <dbReference type="NCBI Taxonomy" id="2495591"/>
    <lineage>
        <taxon>Bacteria</taxon>
        <taxon>Pseudomonadati</taxon>
        <taxon>Pseudomonadota</taxon>
        <taxon>Betaproteobacteria</taxon>
        <taxon>Burkholderiales</taxon>
        <taxon>Oxalobacteraceae</taxon>
        <taxon>Undibacterium</taxon>
    </lineage>
</organism>
<dbReference type="InterPro" id="IPR002528">
    <property type="entry name" value="MATE_fam"/>
</dbReference>
<evidence type="ECO:0000256" key="6">
    <source>
        <dbReference type="ARBA" id="ARBA00023136"/>
    </source>
</evidence>
<evidence type="ECO:0000256" key="7">
    <source>
        <dbReference type="SAM" id="Phobius"/>
    </source>
</evidence>
<dbReference type="EMBL" id="CP051152">
    <property type="protein sequence ID" value="QJQ06482.1"/>
    <property type="molecule type" value="Genomic_DNA"/>
</dbReference>
<feature type="transmembrane region" description="Helical" evidence="7">
    <location>
        <begin position="99"/>
        <end position="119"/>
    </location>
</feature>
<proteinExistence type="predicted"/>
<keyword evidence="6 7" id="KW-0472">Membrane</keyword>
<evidence type="ECO:0000313" key="9">
    <source>
        <dbReference type="Proteomes" id="UP000274350"/>
    </source>
</evidence>
<keyword evidence="2" id="KW-0813">Transport</keyword>
<feature type="transmembrane region" description="Helical" evidence="7">
    <location>
        <begin position="139"/>
        <end position="161"/>
    </location>
</feature>
<evidence type="ECO:0000256" key="4">
    <source>
        <dbReference type="ARBA" id="ARBA00022692"/>
    </source>
</evidence>
<feature type="transmembrane region" description="Helical" evidence="7">
    <location>
        <begin position="52"/>
        <end position="78"/>
    </location>
</feature>
<dbReference type="InterPro" id="IPR052031">
    <property type="entry name" value="Membrane_Transporter-Flippase"/>
</dbReference>
<sequence length="251" mass="26340">MSLASAALPDMKSPHLKRLLFTLALPAMIGLSANAMHQLANAYFVSQLGTNAIAAVSICFPLLIIFSAIGEGAGIGVASAVARMLGAGQQQQANRSASTVMLLLGLAGCVLAAVLVPLLPTLLRAMGSSADALPASTVYATIFCLSAPLILLQMLCDFIAISEGNSRFSMWTLLGSFALNVILDPILIFHYEMGVAGAAWATLLSALAALIAYAFYFYLGIGKIEVAPRHIKIKRCGRWSQSAYPPPCLPA</sequence>
<keyword evidence="3" id="KW-1003">Cell membrane</keyword>
<evidence type="ECO:0008006" key="10">
    <source>
        <dbReference type="Google" id="ProtNLM"/>
    </source>
</evidence>
<protein>
    <recommendedName>
        <fullName evidence="10">MATE family efflux transporter</fullName>
    </recommendedName>
</protein>
<dbReference type="AlphaFoldDB" id="A0A6M4A547"/>
<evidence type="ECO:0000256" key="5">
    <source>
        <dbReference type="ARBA" id="ARBA00022989"/>
    </source>
</evidence>
<keyword evidence="4 7" id="KW-0812">Transmembrane</keyword>
<reference evidence="8 9" key="1">
    <citation type="journal article" date="2019" name="Int. J. Syst. Evol. Microbiol.">
        <title>Undibacterium piscinae sp. nov., isolated from Korean shiner intestine.</title>
        <authorList>
            <person name="Lee S.Y."/>
            <person name="Kang W."/>
            <person name="Kim P.S."/>
            <person name="Kim H.S."/>
            <person name="Sung H."/>
            <person name="Shin N.R."/>
            <person name="Whon T.W."/>
            <person name="Yun J.H."/>
            <person name="Lee J.Y."/>
            <person name="Lee J.Y."/>
            <person name="Jung M.J."/>
            <person name="Jeong Y.S."/>
            <person name="Tak E.J."/>
            <person name="Han J.E."/>
            <person name="Hyun D.W."/>
            <person name="Kang M.S."/>
            <person name="Lee K.E."/>
            <person name="Lee B.H."/>
            <person name="Bae J.W."/>
        </authorList>
    </citation>
    <scope>NUCLEOTIDE SEQUENCE [LARGE SCALE GENOMIC DNA]</scope>
    <source>
        <strain evidence="8 9">S11R28</strain>
    </source>
</reference>
<dbReference type="PANTHER" id="PTHR43549:SF2">
    <property type="entry name" value="MULTIDRUG RESISTANCE PROTEIN NORM-RELATED"/>
    <property type="match status" value="1"/>
</dbReference>
<dbReference type="KEGG" id="upi:EJG51_012150"/>
<keyword evidence="9" id="KW-1185">Reference proteome</keyword>
<feature type="transmembrane region" description="Helical" evidence="7">
    <location>
        <begin position="168"/>
        <end position="191"/>
    </location>
</feature>
<keyword evidence="5 7" id="KW-1133">Transmembrane helix</keyword>
<dbReference type="GO" id="GO:0042910">
    <property type="term" value="F:xenobiotic transmembrane transporter activity"/>
    <property type="evidence" value="ECO:0007669"/>
    <property type="project" value="InterPro"/>
</dbReference>
<dbReference type="PANTHER" id="PTHR43549">
    <property type="entry name" value="MULTIDRUG RESISTANCE PROTEIN YPNP-RELATED"/>
    <property type="match status" value="1"/>
</dbReference>
<feature type="transmembrane region" description="Helical" evidence="7">
    <location>
        <begin position="197"/>
        <end position="219"/>
    </location>
</feature>
<gene>
    <name evidence="8" type="ORF">EJG51_012150</name>
</gene>
<accession>A0A6M4A547</accession>
<evidence type="ECO:0000256" key="1">
    <source>
        <dbReference type="ARBA" id="ARBA00004651"/>
    </source>
</evidence>
<dbReference type="Proteomes" id="UP000274350">
    <property type="component" value="Chromosome"/>
</dbReference>
<dbReference type="GO" id="GO:0005886">
    <property type="term" value="C:plasma membrane"/>
    <property type="evidence" value="ECO:0007669"/>
    <property type="project" value="UniProtKB-SubCell"/>
</dbReference>
<name>A0A6M4A547_9BURK</name>
<evidence type="ECO:0000256" key="3">
    <source>
        <dbReference type="ARBA" id="ARBA00022475"/>
    </source>
</evidence>
<dbReference type="GO" id="GO:0015297">
    <property type="term" value="F:antiporter activity"/>
    <property type="evidence" value="ECO:0007669"/>
    <property type="project" value="InterPro"/>
</dbReference>
<evidence type="ECO:0000313" key="8">
    <source>
        <dbReference type="EMBL" id="QJQ06482.1"/>
    </source>
</evidence>
<dbReference type="Pfam" id="PF01554">
    <property type="entry name" value="MatE"/>
    <property type="match status" value="1"/>
</dbReference>
<comment type="subcellular location">
    <subcellularLocation>
        <location evidence="1">Cell membrane</location>
        <topology evidence="1">Multi-pass membrane protein</topology>
    </subcellularLocation>
</comment>
<evidence type="ECO:0000256" key="2">
    <source>
        <dbReference type="ARBA" id="ARBA00022448"/>
    </source>
</evidence>